<dbReference type="AlphaFoldDB" id="A0AAD5QYR0"/>
<evidence type="ECO:0000256" key="9">
    <source>
        <dbReference type="ARBA" id="ARBA00022679"/>
    </source>
</evidence>
<dbReference type="Pfam" id="PF26216">
    <property type="entry name" value="GDPGP1_C"/>
    <property type="match status" value="1"/>
</dbReference>
<name>A0AAD5QYR0_PARTN</name>
<feature type="domain" description="GDPGP1-like N-terminal" evidence="14">
    <location>
        <begin position="59"/>
        <end position="220"/>
    </location>
</feature>
<keyword evidence="9" id="KW-0808">Transferase</keyword>
<evidence type="ECO:0000256" key="10">
    <source>
        <dbReference type="ARBA" id="ARBA00022695"/>
    </source>
</evidence>
<evidence type="ECO:0000256" key="1">
    <source>
        <dbReference type="ARBA" id="ARBA00000063"/>
    </source>
</evidence>
<dbReference type="EC" id="2.7.7.78" evidence="5"/>
<proteinExistence type="inferred from homology"/>
<evidence type="ECO:0000256" key="12">
    <source>
        <dbReference type="ARBA" id="ARBA00022801"/>
    </source>
</evidence>
<dbReference type="PANTHER" id="PTHR20884:SF8">
    <property type="entry name" value="GDP-D-GLUCOSE PHOSPHORYLASE 1"/>
    <property type="match status" value="1"/>
</dbReference>
<evidence type="ECO:0000259" key="14">
    <source>
        <dbReference type="Pfam" id="PF26217"/>
    </source>
</evidence>
<keyword evidence="12" id="KW-0378">Hydrolase</keyword>
<sequence>MLGINARTQRSVSSTQIPANFKQATSSVPIYEYNVDEFIVDLRTYEKTSTQETSKNRKLNDLLHSRWEAAKSKNAFKYGLNCMYKLLEGRYNLSMQLNVERGELRRKPMRFKNIREPFNPLRWNFTKLPENEILFYLRCKDRPISHDALDRHVIAVNASPLERDHSLIIPSINRCLPQVLTPTAIRLATDIMLLTADHSFNILFNSLLGQASINHLHLHFLYWPFESDLINRRFELLNDSSSKVYTIEPPDWLCHAFAFQLTSLDEYDSFQRNLTRCVEFLSDRNQAHNVFITRAQPIPYVFPRTNVVGSKPPTNFNPAANELAGCLTCYTVRFFESASEQSAIRIIEEDAQIPAELFERLASDFSDLLSNRPPGTSRCQHNSLPEGTVMQKGIHLMYQMCCYPPRQAWYKSLVLNGSMLFL</sequence>
<feature type="domain" description="GDPGP1-like C-terminal" evidence="13">
    <location>
        <begin position="243"/>
        <end position="368"/>
    </location>
</feature>
<comment type="catalytic activity">
    <reaction evidence="1">
        <text>GDP-alpha-D-glucose + phosphate = alpha-D-glucose 1-phosphate + GDP + H(+)</text>
        <dbReference type="Rhea" id="RHEA:30387"/>
        <dbReference type="ChEBI" id="CHEBI:15378"/>
        <dbReference type="ChEBI" id="CHEBI:43474"/>
        <dbReference type="ChEBI" id="CHEBI:58189"/>
        <dbReference type="ChEBI" id="CHEBI:58601"/>
        <dbReference type="ChEBI" id="CHEBI:62230"/>
        <dbReference type="EC" id="2.7.7.78"/>
    </reaction>
</comment>
<organism evidence="15 16">
    <name type="scientific">Parelaphostrongylus tenuis</name>
    <name type="common">Meningeal worm</name>
    <dbReference type="NCBI Taxonomy" id="148309"/>
    <lineage>
        <taxon>Eukaryota</taxon>
        <taxon>Metazoa</taxon>
        <taxon>Ecdysozoa</taxon>
        <taxon>Nematoda</taxon>
        <taxon>Chromadorea</taxon>
        <taxon>Rhabditida</taxon>
        <taxon>Rhabditina</taxon>
        <taxon>Rhabditomorpha</taxon>
        <taxon>Strongyloidea</taxon>
        <taxon>Metastrongylidae</taxon>
        <taxon>Parelaphostrongylus</taxon>
    </lineage>
</organism>
<accession>A0AAD5QYR0</accession>
<evidence type="ECO:0000256" key="6">
    <source>
        <dbReference type="ARBA" id="ARBA00018857"/>
    </source>
</evidence>
<dbReference type="InterPro" id="IPR058866">
    <property type="entry name" value="GDPGP1_N"/>
</dbReference>
<evidence type="ECO:0000256" key="2">
    <source>
        <dbReference type="ARBA" id="ARBA00003049"/>
    </source>
</evidence>
<dbReference type="InterPro" id="IPR026506">
    <property type="entry name" value="GDPGP"/>
</dbReference>
<gene>
    <name evidence="15" type="ORF">KIN20_026947</name>
</gene>
<evidence type="ECO:0000313" key="16">
    <source>
        <dbReference type="Proteomes" id="UP001196413"/>
    </source>
</evidence>
<dbReference type="GO" id="GO:0000166">
    <property type="term" value="F:nucleotide binding"/>
    <property type="evidence" value="ECO:0007669"/>
    <property type="project" value="UniProtKB-KW"/>
</dbReference>
<protein>
    <recommendedName>
        <fullName evidence="6">GDP-D-glucose phosphorylase 1</fullName>
        <ecNumber evidence="5">2.7.7.78</ecNumber>
    </recommendedName>
</protein>
<dbReference type="PANTHER" id="PTHR20884">
    <property type="entry name" value="GDP-D-GLUCOSE PHOSPHORYLASE 1"/>
    <property type="match status" value="1"/>
</dbReference>
<keyword evidence="10" id="KW-0548">Nucleotidyltransferase</keyword>
<dbReference type="GO" id="GO:0080048">
    <property type="term" value="F:GDP-D-glucose phosphorylase activity"/>
    <property type="evidence" value="ECO:0007669"/>
    <property type="project" value="UniProtKB-EC"/>
</dbReference>
<evidence type="ECO:0000256" key="7">
    <source>
        <dbReference type="ARBA" id="ARBA00022490"/>
    </source>
</evidence>
<keyword evidence="11" id="KW-0547">Nucleotide-binding</keyword>
<comment type="similarity">
    <text evidence="4">Belongs to the GDPGP1 family.</text>
</comment>
<dbReference type="EMBL" id="JAHQIW010005528">
    <property type="protein sequence ID" value="KAJ1366316.1"/>
    <property type="molecule type" value="Genomic_DNA"/>
</dbReference>
<evidence type="ECO:0000256" key="8">
    <source>
        <dbReference type="ARBA" id="ARBA00022658"/>
    </source>
</evidence>
<keyword evidence="7" id="KW-0963">Cytoplasm</keyword>
<dbReference type="GO" id="GO:0005085">
    <property type="term" value="F:guanyl-nucleotide exchange factor activity"/>
    <property type="evidence" value="ECO:0007669"/>
    <property type="project" value="UniProtKB-KW"/>
</dbReference>
<reference evidence="15" key="1">
    <citation type="submission" date="2021-06" db="EMBL/GenBank/DDBJ databases">
        <title>Parelaphostrongylus tenuis whole genome reference sequence.</title>
        <authorList>
            <person name="Garwood T.J."/>
            <person name="Larsen P.A."/>
            <person name="Fountain-Jones N.M."/>
            <person name="Garbe J.R."/>
            <person name="Macchietto M.G."/>
            <person name="Kania S.A."/>
            <person name="Gerhold R.W."/>
            <person name="Richards J.E."/>
            <person name="Wolf T.M."/>
        </authorList>
    </citation>
    <scope>NUCLEOTIDE SEQUENCE</scope>
    <source>
        <strain evidence="15">MNPRO001-30</strain>
        <tissue evidence="15">Meninges</tissue>
    </source>
</reference>
<evidence type="ECO:0000256" key="11">
    <source>
        <dbReference type="ARBA" id="ARBA00022741"/>
    </source>
</evidence>
<keyword evidence="16" id="KW-1185">Reference proteome</keyword>
<dbReference type="GO" id="GO:0006006">
    <property type="term" value="P:glucose metabolic process"/>
    <property type="evidence" value="ECO:0007669"/>
    <property type="project" value="TreeGrafter"/>
</dbReference>
<dbReference type="InterPro" id="IPR058865">
    <property type="entry name" value="GDPGP1_C"/>
</dbReference>
<dbReference type="Pfam" id="PF26217">
    <property type="entry name" value="GDPGP1_N"/>
    <property type="match status" value="1"/>
</dbReference>
<keyword evidence="8" id="KW-0344">Guanine-nucleotide releasing factor</keyword>
<dbReference type="GO" id="GO:0016787">
    <property type="term" value="F:hydrolase activity"/>
    <property type="evidence" value="ECO:0007669"/>
    <property type="project" value="UniProtKB-KW"/>
</dbReference>
<comment type="function">
    <text evidence="2">Specific and highly efficient GDP-D-glucose phosphorylase regulating the levels of GDP-D-glucose in cells.</text>
</comment>
<evidence type="ECO:0000256" key="4">
    <source>
        <dbReference type="ARBA" id="ARBA00006451"/>
    </source>
</evidence>
<evidence type="ECO:0000256" key="3">
    <source>
        <dbReference type="ARBA" id="ARBA00004496"/>
    </source>
</evidence>
<evidence type="ECO:0000259" key="13">
    <source>
        <dbReference type="Pfam" id="PF26216"/>
    </source>
</evidence>
<comment type="subcellular location">
    <subcellularLocation>
        <location evidence="3">Cytoplasm</location>
    </subcellularLocation>
</comment>
<evidence type="ECO:0000313" key="15">
    <source>
        <dbReference type="EMBL" id="KAJ1366316.1"/>
    </source>
</evidence>
<dbReference type="Proteomes" id="UP001196413">
    <property type="component" value="Unassembled WGS sequence"/>
</dbReference>
<evidence type="ECO:0000256" key="5">
    <source>
        <dbReference type="ARBA" id="ARBA00012507"/>
    </source>
</evidence>
<comment type="caution">
    <text evidence="15">The sequence shown here is derived from an EMBL/GenBank/DDBJ whole genome shotgun (WGS) entry which is preliminary data.</text>
</comment>
<dbReference type="GO" id="GO:0005737">
    <property type="term" value="C:cytoplasm"/>
    <property type="evidence" value="ECO:0007669"/>
    <property type="project" value="UniProtKB-SubCell"/>
</dbReference>